<proteinExistence type="predicted"/>
<dbReference type="Proteomes" id="UP000289886">
    <property type="component" value="Unassembled WGS sequence"/>
</dbReference>
<feature type="region of interest" description="Disordered" evidence="1">
    <location>
        <begin position="1"/>
        <end position="40"/>
    </location>
</feature>
<reference evidence="2 3" key="1">
    <citation type="submission" date="2019-01" db="EMBL/GenBank/DDBJ databases">
        <title>Draft Genome and Complete Hox-Cluster Characterization of the Sterlet Sturgeon (Acipenser ruthenus).</title>
        <authorList>
            <person name="Wei Q."/>
        </authorList>
    </citation>
    <scope>NUCLEOTIDE SEQUENCE [LARGE SCALE GENOMIC DNA]</scope>
    <source>
        <strain evidence="2">WHYD16114868_AA</strain>
        <tissue evidence="2">Blood</tissue>
    </source>
</reference>
<evidence type="ECO:0000313" key="2">
    <source>
        <dbReference type="EMBL" id="RXM91653.1"/>
    </source>
</evidence>
<evidence type="ECO:0000256" key="1">
    <source>
        <dbReference type="SAM" id="MobiDB-lite"/>
    </source>
</evidence>
<keyword evidence="3" id="KW-1185">Reference proteome</keyword>
<gene>
    <name evidence="2" type="ORF">EOD39_20955</name>
</gene>
<accession>A0A444UU17</accession>
<name>A0A444UU17_ACIRT</name>
<sequence length="170" mass="20244">MLQSSVRHKKPALKSHCKAEKPEGDLELDQLGKPDGWSSHPLEEVGWVSWRRSGLISEVELLEQQLQRGYQQEAQLLHTSLEDVKRRYLLRLQVLESELSEAEQQRDRARREREAALAERASLVQENRYLLRTLRGVREALEQREERAYQAEKKESNWKRVQDRADWRRY</sequence>
<organism evidence="2 3">
    <name type="scientific">Acipenser ruthenus</name>
    <name type="common">Sterlet sturgeon</name>
    <dbReference type="NCBI Taxonomy" id="7906"/>
    <lineage>
        <taxon>Eukaryota</taxon>
        <taxon>Metazoa</taxon>
        <taxon>Chordata</taxon>
        <taxon>Craniata</taxon>
        <taxon>Vertebrata</taxon>
        <taxon>Euteleostomi</taxon>
        <taxon>Actinopterygii</taxon>
        <taxon>Chondrostei</taxon>
        <taxon>Acipenseriformes</taxon>
        <taxon>Acipenseridae</taxon>
        <taxon>Acipenser</taxon>
    </lineage>
</organism>
<feature type="region of interest" description="Disordered" evidence="1">
    <location>
        <begin position="149"/>
        <end position="170"/>
    </location>
</feature>
<evidence type="ECO:0000313" key="3">
    <source>
        <dbReference type="Proteomes" id="UP000289886"/>
    </source>
</evidence>
<dbReference type="AlphaFoldDB" id="A0A444UU17"/>
<dbReference type="EMBL" id="SCEB01008102">
    <property type="protein sequence ID" value="RXM91653.1"/>
    <property type="molecule type" value="Genomic_DNA"/>
</dbReference>
<protein>
    <submittedName>
        <fullName evidence="2">Uncharacterized protein</fullName>
    </submittedName>
</protein>
<comment type="caution">
    <text evidence="2">The sequence shown here is derived from an EMBL/GenBank/DDBJ whole genome shotgun (WGS) entry which is preliminary data.</text>
</comment>
<feature type="compositionally biased region" description="Basic residues" evidence="1">
    <location>
        <begin position="1"/>
        <end position="16"/>
    </location>
</feature>